<feature type="region of interest" description="Disordered" evidence="3">
    <location>
        <begin position="584"/>
        <end position="605"/>
    </location>
</feature>
<dbReference type="InterPro" id="IPR011043">
    <property type="entry name" value="Gal_Oxase/kelch_b-propeller"/>
</dbReference>
<feature type="compositionally biased region" description="Basic and acidic residues" evidence="3">
    <location>
        <begin position="584"/>
        <end position="598"/>
    </location>
</feature>
<accession>A0A9P7XI17</accession>
<dbReference type="SUPFAM" id="SSF50965">
    <property type="entry name" value="Galactose oxidase, central domain"/>
    <property type="match status" value="1"/>
</dbReference>
<feature type="region of interest" description="Disordered" evidence="3">
    <location>
        <begin position="348"/>
        <end position="396"/>
    </location>
</feature>
<feature type="compositionally biased region" description="Polar residues" evidence="3">
    <location>
        <begin position="538"/>
        <end position="552"/>
    </location>
</feature>
<proteinExistence type="predicted"/>
<dbReference type="Proteomes" id="UP000707451">
    <property type="component" value="Unassembled WGS sequence"/>
</dbReference>
<feature type="compositionally biased region" description="Low complexity" evidence="3">
    <location>
        <begin position="348"/>
        <end position="362"/>
    </location>
</feature>
<organism evidence="5 6">
    <name type="scientific">Linnemannia hyalina</name>
    <dbReference type="NCBI Taxonomy" id="64524"/>
    <lineage>
        <taxon>Eukaryota</taxon>
        <taxon>Fungi</taxon>
        <taxon>Fungi incertae sedis</taxon>
        <taxon>Mucoromycota</taxon>
        <taxon>Mortierellomycotina</taxon>
        <taxon>Mortierellomycetes</taxon>
        <taxon>Mortierellales</taxon>
        <taxon>Mortierellaceae</taxon>
        <taxon>Linnemannia</taxon>
    </lineage>
</organism>
<dbReference type="InterPro" id="IPR015915">
    <property type="entry name" value="Kelch-typ_b-propeller"/>
</dbReference>
<sequence>MATAISDGSYLYIQGGFTSVATLRTAVPQFFALDLAVETWSTSTPPWTWPLNVGDVTPPASNGHSMALSKDRGNLFIWDPFQPAAWWTYNIGARYWSSYNIPLNVTIQSGIRNGVDMSTGNVFIPGGADNGTQMIMNTPGSSAVPLTPMPTTILPGPVVHASFVWSTYRNSFLHYGGQSIAGNIANPNLIEFIPTTGWQALVSYGGTKMIVFGGAGLNGVTNADIHILDLPTREWTLGMSANATQARRNMACATSGDSFIAWGGESTLAIKDVTPIVYDMRNNQWTTQFRRNTTLPVPAGPYTPISTVTPPTSPKSTTNIAAIVGGVAAVLIAAIVGFFLYRERRQTNANSNNSNSNSKDNNGVGLSLREPQSTNGDRITGHPLSHPPSLKPRPTDNREAYFSRLELSPPTSPLSGPQGFLRDPHGQARFGVINTDKSEWVDDNDGHDGFDALNLSQRPPISARIPHLSNRTTAMSEPYQSWPLSDSVDIDINKSIPQQQQQQQQQLQNSRNPQTPGSDEHYHGRTTTQLTGPRGPQWRSQTNGSAQDVSARTQFVDRNQYLDRSQELARMMDAIHAEQEELERSRLEHEALMKDYQDPRSSPGP</sequence>
<dbReference type="Gene3D" id="2.120.10.80">
    <property type="entry name" value="Kelch-type beta propeller"/>
    <property type="match status" value="1"/>
</dbReference>
<dbReference type="PANTHER" id="PTHR46093">
    <property type="entry name" value="ACYL-COA-BINDING DOMAIN-CONTAINING PROTEIN 5"/>
    <property type="match status" value="1"/>
</dbReference>
<keyword evidence="4" id="KW-0812">Transmembrane</keyword>
<comment type="caution">
    <text evidence="5">The sequence shown here is derived from an EMBL/GenBank/DDBJ whole genome shotgun (WGS) entry which is preliminary data.</text>
</comment>
<keyword evidence="4" id="KW-0472">Membrane</keyword>
<dbReference type="EMBL" id="JAHRHY010000023">
    <property type="protein sequence ID" value="KAG9061506.1"/>
    <property type="molecule type" value="Genomic_DNA"/>
</dbReference>
<evidence type="ECO:0000256" key="4">
    <source>
        <dbReference type="SAM" id="Phobius"/>
    </source>
</evidence>
<keyword evidence="4" id="KW-1133">Transmembrane helix</keyword>
<evidence type="ECO:0000313" key="5">
    <source>
        <dbReference type="EMBL" id="KAG9061506.1"/>
    </source>
</evidence>
<evidence type="ECO:0000256" key="1">
    <source>
        <dbReference type="ARBA" id="ARBA00022441"/>
    </source>
</evidence>
<reference evidence="5" key="1">
    <citation type="submission" date="2021-06" db="EMBL/GenBank/DDBJ databases">
        <title>Genome Sequence of Mortierella hyaline Strain SCG-10, a Cold-Adapted, Nitrate-Reducing Fungus Isolated from Soil in Minnesota, USA.</title>
        <authorList>
            <person name="Aldossari N."/>
        </authorList>
    </citation>
    <scope>NUCLEOTIDE SEQUENCE</scope>
    <source>
        <strain evidence="5">SCG-10</strain>
    </source>
</reference>
<dbReference type="AlphaFoldDB" id="A0A9P7XI17"/>
<feature type="compositionally biased region" description="Low complexity" evidence="3">
    <location>
        <begin position="498"/>
        <end position="508"/>
    </location>
</feature>
<evidence type="ECO:0000256" key="3">
    <source>
        <dbReference type="SAM" id="MobiDB-lite"/>
    </source>
</evidence>
<feature type="transmembrane region" description="Helical" evidence="4">
    <location>
        <begin position="320"/>
        <end position="341"/>
    </location>
</feature>
<keyword evidence="2" id="KW-0677">Repeat</keyword>
<dbReference type="CDD" id="cd12087">
    <property type="entry name" value="TM_EGFR-like"/>
    <property type="match status" value="1"/>
</dbReference>
<evidence type="ECO:0000256" key="2">
    <source>
        <dbReference type="ARBA" id="ARBA00022737"/>
    </source>
</evidence>
<keyword evidence="1" id="KW-0880">Kelch repeat</keyword>
<dbReference type="PANTHER" id="PTHR46093:SF3">
    <property type="entry name" value="ACYL-COA-BINDING DOMAIN-CONTAINING PROTEIN 4"/>
    <property type="match status" value="1"/>
</dbReference>
<evidence type="ECO:0000313" key="6">
    <source>
        <dbReference type="Proteomes" id="UP000707451"/>
    </source>
</evidence>
<name>A0A9P7XI17_9FUNG</name>
<dbReference type="OrthoDB" id="432528at2759"/>
<feature type="region of interest" description="Disordered" evidence="3">
    <location>
        <begin position="496"/>
        <end position="552"/>
    </location>
</feature>
<keyword evidence="6" id="KW-1185">Reference proteome</keyword>
<gene>
    <name evidence="5" type="ORF">KI688_007084</name>
</gene>
<evidence type="ECO:0008006" key="7">
    <source>
        <dbReference type="Google" id="ProtNLM"/>
    </source>
</evidence>
<protein>
    <recommendedName>
        <fullName evidence="7">Galactose oxidase</fullName>
    </recommendedName>
</protein>